<feature type="region of interest" description="Disordered" evidence="1">
    <location>
        <begin position="502"/>
        <end position="523"/>
    </location>
</feature>
<name>A0A7S4SCL3_9STRA</name>
<gene>
    <name evidence="2" type="ORF">DBRI00130_LOCUS32951</name>
</gene>
<accession>A0A7S4SCL3</accession>
<evidence type="ECO:0000256" key="1">
    <source>
        <dbReference type="SAM" id="MobiDB-lite"/>
    </source>
</evidence>
<sequence length="599" mass="66220">MSNMKPSLLLSAIPLHPGSISRRHLHEDFTIDYTLKSCAYPPLDYHNDGDGGDNGDNDDNLCTLMKNETKDTLTHLEKMPIVDASSTSTREHLLDDPWVDNVKGIGRRSASCLFQLVIEEAMSLGDNEDRKNQLSYSALTNATTMRRDEGNDVIANKKMAKIIENIGTSLLARMARAHFFGRSLHPTELEEYIMRIDMNEGKKKDEKKDDAAMINTGDDVMLTTPVTMAGRYMSPLSLSTKSDRGNSNGRKHVDRQAYNDIPARVHSTVRLLTLMHFPYVTLGVMSDILPIIYELIDSSNSKFQSCGGAAFLHVLGQCTPTSFVEYHDTAVDILTLACRICNRDDAITLAILSKSIAEVFRIAEGRKDKSRAKRRGVTSDLISLLKNVTYKGDAASIAALLVGGINPLLAQLASKAAQAESMELCRNGLSALLPLIRWDGTDVQHRTVQIAALTGLCSLMMGAHPVMRHHGGKVMSELLSCVGRADRDLEIYNRMKARLRQVRNDNSGKDQDRMNNTASDGERQESFNNVEMCAAKLVISTAIHAASVALILCGDKSEKILRTVEEGTYKEHLVKRCGNIRSAATLVMKHEVEKDENTI</sequence>
<dbReference type="InterPro" id="IPR016024">
    <property type="entry name" value="ARM-type_fold"/>
</dbReference>
<proteinExistence type="predicted"/>
<dbReference type="AlphaFoldDB" id="A0A7S4SCL3"/>
<organism evidence="2">
    <name type="scientific">Ditylum brightwellii</name>
    <dbReference type="NCBI Taxonomy" id="49249"/>
    <lineage>
        <taxon>Eukaryota</taxon>
        <taxon>Sar</taxon>
        <taxon>Stramenopiles</taxon>
        <taxon>Ochrophyta</taxon>
        <taxon>Bacillariophyta</taxon>
        <taxon>Mediophyceae</taxon>
        <taxon>Lithodesmiophycidae</taxon>
        <taxon>Lithodesmiales</taxon>
        <taxon>Lithodesmiaceae</taxon>
        <taxon>Ditylum</taxon>
    </lineage>
</organism>
<reference evidence="2" key="1">
    <citation type="submission" date="2021-01" db="EMBL/GenBank/DDBJ databases">
        <authorList>
            <person name="Corre E."/>
            <person name="Pelletier E."/>
            <person name="Niang G."/>
            <person name="Scheremetjew M."/>
            <person name="Finn R."/>
            <person name="Kale V."/>
            <person name="Holt S."/>
            <person name="Cochrane G."/>
            <person name="Meng A."/>
            <person name="Brown T."/>
            <person name="Cohen L."/>
        </authorList>
    </citation>
    <scope>NUCLEOTIDE SEQUENCE</scope>
    <source>
        <strain evidence="2">GSO104</strain>
    </source>
</reference>
<feature type="compositionally biased region" description="Basic and acidic residues" evidence="1">
    <location>
        <begin position="502"/>
        <end position="513"/>
    </location>
</feature>
<dbReference type="SUPFAM" id="SSF48371">
    <property type="entry name" value="ARM repeat"/>
    <property type="match status" value="1"/>
</dbReference>
<protein>
    <submittedName>
        <fullName evidence="2">Uncharacterized protein</fullName>
    </submittedName>
</protein>
<dbReference type="EMBL" id="HBNS01042392">
    <property type="protein sequence ID" value="CAE4641419.1"/>
    <property type="molecule type" value="Transcribed_RNA"/>
</dbReference>
<evidence type="ECO:0000313" key="2">
    <source>
        <dbReference type="EMBL" id="CAE4641419.1"/>
    </source>
</evidence>